<dbReference type="AlphaFoldDB" id="A0A919KBN2"/>
<comment type="caution">
    <text evidence="2">The sequence shown here is derived from an EMBL/GenBank/DDBJ whole genome shotgun (WGS) entry which is preliminary data.</text>
</comment>
<keyword evidence="1" id="KW-0732">Signal</keyword>
<evidence type="ECO:0000313" key="2">
    <source>
        <dbReference type="EMBL" id="GIF02463.1"/>
    </source>
</evidence>
<accession>A0A919KBN2</accession>
<organism evidence="2 3">
    <name type="scientific">Actinoplanes siamensis</name>
    <dbReference type="NCBI Taxonomy" id="1223317"/>
    <lineage>
        <taxon>Bacteria</taxon>
        <taxon>Bacillati</taxon>
        <taxon>Actinomycetota</taxon>
        <taxon>Actinomycetes</taxon>
        <taxon>Micromonosporales</taxon>
        <taxon>Micromonosporaceae</taxon>
        <taxon>Actinoplanes</taxon>
    </lineage>
</organism>
<protein>
    <recommendedName>
        <fullName evidence="4">Neocarzinostatin family protein</fullName>
    </recommendedName>
</protein>
<gene>
    <name evidence="2" type="ORF">Asi03nite_00010</name>
</gene>
<keyword evidence="3" id="KW-1185">Reference proteome</keyword>
<proteinExistence type="predicted"/>
<feature type="chain" id="PRO_5037575760" description="Neocarzinostatin family protein" evidence="1">
    <location>
        <begin position="28"/>
        <end position="141"/>
    </location>
</feature>
<dbReference type="Proteomes" id="UP000629619">
    <property type="component" value="Unassembled WGS sequence"/>
</dbReference>
<dbReference type="RefSeq" id="WP_203675889.1">
    <property type="nucleotide sequence ID" value="NZ_BOMW01000001.1"/>
</dbReference>
<evidence type="ECO:0000313" key="3">
    <source>
        <dbReference type="Proteomes" id="UP000629619"/>
    </source>
</evidence>
<dbReference type="EMBL" id="BOMW01000001">
    <property type="protein sequence ID" value="GIF02463.1"/>
    <property type="molecule type" value="Genomic_DNA"/>
</dbReference>
<evidence type="ECO:0008006" key="4">
    <source>
        <dbReference type="Google" id="ProtNLM"/>
    </source>
</evidence>
<name>A0A919KBN2_9ACTN</name>
<sequence>MHRRSFSIILLLALSLAGAATPTLASAQDRFPGIQVNSSTLQVNSATPTTFGDVDVEFAYSCNPNTLVSISAGLLQRSSNARANGDSPDVPCTAESQKITVRAHTTTGYFTHGPAIAHGYLFSSPCIGDCTLQSVFKNVSL</sequence>
<evidence type="ECO:0000256" key="1">
    <source>
        <dbReference type="SAM" id="SignalP"/>
    </source>
</evidence>
<reference evidence="2" key="1">
    <citation type="submission" date="2021-01" db="EMBL/GenBank/DDBJ databases">
        <title>Whole genome shotgun sequence of Actinoplanes siamensis NBRC 109076.</title>
        <authorList>
            <person name="Komaki H."/>
            <person name="Tamura T."/>
        </authorList>
    </citation>
    <scope>NUCLEOTIDE SEQUENCE</scope>
    <source>
        <strain evidence="2">NBRC 109076</strain>
    </source>
</reference>
<feature type="signal peptide" evidence="1">
    <location>
        <begin position="1"/>
        <end position="27"/>
    </location>
</feature>